<evidence type="ECO:0000256" key="9">
    <source>
        <dbReference type="SAM" id="SignalP"/>
    </source>
</evidence>
<accession>A0ABP4QQG1</accession>
<organism evidence="10 11">
    <name type="scientific">Kribbella sancticallisti</name>
    <dbReference type="NCBI Taxonomy" id="460087"/>
    <lineage>
        <taxon>Bacteria</taxon>
        <taxon>Bacillati</taxon>
        <taxon>Actinomycetota</taxon>
        <taxon>Actinomycetes</taxon>
        <taxon>Propionibacteriales</taxon>
        <taxon>Kribbellaceae</taxon>
        <taxon>Kribbella</taxon>
    </lineage>
</organism>
<evidence type="ECO:0000256" key="6">
    <source>
        <dbReference type="ARBA" id="ARBA00023277"/>
    </source>
</evidence>
<keyword evidence="11" id="KW-1185">Reference proteome</keyword>
<proteinExistence type="predicted"/>
<keyword evidence="5" id="KW-0378">Hydrolase</keyword>
<evidence type="ECO:0008006" key="12">
    <source>
        <dbReference type="Google" id="ProtNLM"/>
    </source>
</evidence>
<feature type="compositionally biased region" description="Polar residues" evidence="8">
    <location>
        <begin position="37"/>
        <end position="55"/>
    </location>
</feature>
<evidence type="ECO:0000313" key="10">
    <source>
        <dbReference type="EMBL" id="GAA1614286.1"/>
    </source>
</evidence>
<keyword evidence="7" id="KW-0624">Polysaccharide degradation</keyword>
<dbReference type="EMBL" id="BAAAOS010000064">
    <property type="protein sequence ID" value="GAA1614286.1"/>
    <property type="molecule type" value="Genomic_DNA"/>
</dbReference>
<evidence type="ECO:0000256" key="5">
    <source>
        <dbReference type="ARBA" id="ARBA00022801"/>
    </source>
</evidence>
<evidence type="ECO:0000256" key="7">
    <source>
        <dbReference type="ARBA" id="ARBA00023326"/>
    </source>
</evidence>
<name>A0ABP4QQG1_9ACTN</name>
<dbReference type="PANTHER" id="PTHR38050">
    <property type="match status" value="1"/>
</dbReference>
<dbReference type="InterPro" id="IPR043595">
    <property type="entry name" value="FaeB/C/D"/>
</dbReference>
<reference evidence="11" key="1">
    <citation type="journal article" date="2019" name="Int. J. Syst. Evol. Microbiol.">
        <title>The Global Catalogue of Microorganisms (GCM) 10K type strain sequencing project: providing services to taxonomists for standard genome sequencing and annotation.</title>
        <authorList>
            <consortium name="The Broad Institute Genomics Platform"/>
            <consortium name="The Broad Institute Genome Sequencing Center for Infectious Disease"/>
            <person name="Wu L."/>
            <person name="Ma J."/>
        </authorList>
    </citation>
    <scope>NUCLEOTIDE SEQUENCE [LARGE SCALE GENOMIC DNA]</scope>
    <source>
        <strain evidence="11">JCM 14969</strain>
    </source>
</reference>
<keyword evidence="4 9" id="KW-0732">Signal</keyword>
<feature type="region of interest" description="Disordered" evidence="8">
    <location>
        <begin position="34"/>
        <end position="59"/>
    </location>
</feature>
<feature type="signal peptide" evidence="9">
    <location>
        <begin position="1"/>
        <end position="33"/>
    </location>
</feature>
<dbReference type="RefSeq" id="WP_344222028.1">
    <property type="nucleotide sequence ID" value="NZ_BAAAOS010000064.1"/>
</dbReference>
<evidence type="ECO:0000256" key="8">
    <source>
        <dbReference type="SAM" id="MobiDB-lite"/>
    </source>
</evidence>
<feature type="chain" id="PRO_5045116601" description="Esterase" evidence="9">
    <location>
        <begin position="34"/>
        <end position="142"/>
    </location>
</feature>
<sequence length="142" mass="14940">MNLTRPKNLLTAGLVAAGLVTAVASSPLLPATAAPVQQDTQNRSDGCRTQSTQPPGTGADYQLVSGGITRTYRLHLPAGYDARTAYQLIVVYHGRGKTGEFTEAFSDLSKLNAIVAYPNGVLGDEEKQAWQGAPYSAKGSTT</sequence>
<keyword evidence="3" id="KW-0858">Xylan degradation</keyword>
<keyword evidence="6" id="KW-0119">Carbohydrate metabolism</keyword>
<dbReference type="Gene3D" id="3.40.50.1820">
    <property type="entry name" value="alpha/beta hydrolase"/>
    <property type="match status" value="1"/>
</dbReference>
<evidence type="ECO:0000256" key="2">
    <source>
        <dbReference type="ARBA" id="ARBA00022525"/>
    </source>
</evidence>
<comment type="subcellular location">
    <subcellularLocation>
        <location evidence="1">Secreted</location>
    </subcellularLocation>
</comment>
<keyword evidence="2" id="KW-0964">Secreted</keyword>
<evidence type="ECO:0000313" key="11">
    <source>
        <dbReference type="Proteomes" id="UP001500393"/>
    </source>
</evidence>
<comment type="caution">
    <text evidence="10">The sequence shown here is derived from an EMBL/GenBank/DDBJ whole genome shotgun (WGS) entry which is preliminary data.</text>
</comment>
<evidence type="ECO:0000256" key="3">
    <source>
        <dbReference type="ARBA" id="ARBA00022651"/>
    </source>
</evidence>
<dbReference type="InterPro" id="IPR029058">
    <property type="entry name" value="AB_hydrolase_fold"/>
</dbReference>
<dbReference type="SUPFAM" id="SSF53474">
    <property type="entry name" value="alpha/beta-Hydrolases"/>
    <property type="match status" value="1"/>
</dbReference>
<dbReference type="PANTHER" id="PTHR38050:SF2">
    <property type="entry name" value="FERULOYL ESTERASE C-RELATED"/>
    <property type="match status" value="1"/>
</dbReference>
<gene>
    <name evidence="10" type="ORF">GCM10009789_80520</name>
</gene>
<evidence type="ECO:0000256" key="4">
    <source>
        <dbReference type="ARBA" id="ARBA00022729"/>
    </source>
</evidence>
<evidence type="ECO:0000256" key="1">
    <source>
        <dbReference type="ARBA" id="ARBA00004613"/>
    </source>
</evidence>
<dbReference type="Proteomes" id="UP001500393">
    <property type="component" value="Unassembled WGS sequence"/>
</dbReference>
<protein>
    <recommendedName>
        <fullName evidence="12">Esterase</fullName>
    </recommendedName>
</protein>